<evidence type="ECO:0000256" key="1">
    <source>
        <dbReference type="SAM" id="Phobius"/>
    </source>
</evidence>
<keyword evidence="1" id="KW-0472">Membrane</keyword>
<accession>A0A923MB46</accession>
<dbReference type="EMBL" id="JACORU010000011">
    <property type="protein sequence ID" value="MBC5767577.1"/>
    <property type="molecule type" value="Genomic_DNA"/>
</dbReference>
<dbReference type="Proteomes" id="UP000596827">
    <property type="component" value="Unassembled WGS sequence"/>
</dbReference>
<dbReference type="RefSeq" id="WP_187084062.1">
    <property type="nucleotide sequence ID" value="NZ_JACORU010000011.1"/>
</dbReference>
<keyword evidence="1" id="KW-1133">Transmembrane helix</keyword>
<proteinExistence type="predicted"/>
<reference evidence="2" key="1">
    <citation type="submission" date="2020-08" db="EMBL/GenBank/DDBJ databases">
        <title>Ramlibacter sp. GTP1 16S ribosomal RNA gene genome sequencing and assembly.</title>
        <authorList>
            <person name="Kang M."/>
        </authorList>
    </citation>
    <scope>NUCLEOTIDE SEQUENCE</scope>
    <source>
        <strain evidence="2">GTP1</strain>
    </source>
</reference>
<evidence type="ECO:0000313" key="2">
    <source>
        <dbReference type="EMBL" id="MBC5767577.1"/>
    </source>
</evidence>
<dbReference type="AlphaFoldDB" id="A0A923MB46"/>
<comment type="caution">
    <text evidence="2">The sequence shown here is derived from an EMBL/GenBank/DDBJ whole genome shotgun (WGS) entry which is preliminary data.</text>
</comment>
<feature type="transmembrane region" description="Helical" evidence="1">
    <location>
        <begin position="20"/>
        <end position="37"/>
    </location>
</feature>
<organism evidence="2 3">
    <name type="scientific">Ramlibacter albus</name>
    <dbReference type="NCBI Taxonomy" id="2079448"/>
    <lineage>
        <taxon>Bacteria</taxon>
        <taxon>Pseudomonadati</taxon>
        <taxon>Pseudomonadota</taxon>
        <taxon>Betaproteobacteria</taxon>
        <taxon>Burkholderiales</taxon>
        <taxon>Comamonadaceae</taxon>
        <taxon>Ramlibacter</taxon>
    </lineage>
</organism>
<keyword evidence="3" id="KW-1185">Reference proteome</keyword>
<feature type="transmembrane region" description="Helical" evidence="1">
    <location>
        <begin position="49"/>
        <end position="71"/>
    </location>
</feature>
<protein>
    <submittedName>
        <fullName evidence="2">Uncharacterized protein</fullName>
    </submittedName>
</protein>
<keyword evidence="1" id="KW-0812">Transmembrane</keyword>
<evidence type="ECO:0000313" key="3">
    <source>
        <dbReference type="Proteomes" id="UP000596827"/>
    </source>
</evidence>
<gene>
    <name evidence="2" type="ORF">H8R02_24140</name>
</gene>
<sequence>MSDPVGPISKVLELVRKLPLWLFAGVALACGILLKAVPAADLPTDARPWIVLCLVVSGSLATAKIVEWVVFAIKAVYARATAPPAIHLSPCPHWDFWTIGKDADGPTTQFRVGFLARNTSDQPIALVSAKLVRPRLGVTSHHIDVMVKNERTGMSGSARTGHLVTTEDLTEGTSHALLKGKPWFQKLEDPLVVVVEFTDDLGRKYRFKRNVRGVPRAKAKPARPPLEQLGQLAEPAKTVAAVLQAELSRYDLNGRQGGGLGSVHLVLDGRESKLGTDSWTSNSPKNQSLWLGDGSDEPAVVSDNADALVATYDKLEGRDDELPFFDALFDRMGGNYARVAYLVVLVALRVGQLERALEAAIEKLPDEDGDDHALSNIQMLLNGMLKFRHQDFGEEDLDAVESFVGRLKSPPTLRIRDKVASIRAIRAAH</sequence>
<name>A0A923MB46_9BURK</name>